<dbReference type="KEGG" id="psoj:PHYSODRAFT_374901"/>
<organism evidence="2 3">
    <name type="scientific">Phytophthora sojae (strain P6497)</name>
    <name type="common">Soybean stem and root rot agent</name>
    <name type="synonym">Phytophthora megasperma f. sp. glycines</name>
    <dbReference type="NCBI Taxonomy" id="1094619"/>
    <lineage>
        <taxon>Eukaryota</taxon>
        <taxon>Sar</taxon>
        <taxon>Stramenopiles</taxon>
        <taxon>Oomycota</taxon>
        <taxon>Peronosporomycetes</taxon>
        <taxon>Peronosporales</taxon>
        <taxon>Peronosporaceae</taxon>
        <taxon>Phytophthora</taxon>
    </lineage>
</organism>
<proteinExistence type="predicted"/>
<sequence>MKPQHPSSTPGRGGYGPNGGAPHPRGNPHHLAEYRPKGGPQQHDAPAHPQMTPPGADGMDVNAPVFKQGGGFNLQHTARPYNGPMGYAPAPPMGAPGPGMPQQM</sequence>
<name>G5ACJ5_PHYSP</name>
<dbReference type="RefSeq" id="XP_009537833.1">
    <property type="nucleotide sequence ID" value="XM_009539538.1"/>
</dbReference>
<evidence type="ECO:0000313" key="2">
    <source>
        <dbReference type="EMBL" id="EGZ07069.1"/>
    </source>
</evidence>
<dbReference type="InParanoid" id="G5ACJ5"/>
<dbReference type="EMBL" id="JH159163">
    <property type="protein sequence ID" value="EGZ07069.1"/>
    <property type="molecule type" value="Genomic_DNA"/>
</dbReference>
<feature type="compositionally biased region" description="Pro residues" evidence="1">
    <location>
        <begin position="89"/>
        <end position="104"/>
    </location>
</feature>
<dbReference type="STRING" id="1094619.G5ACJ5"/>
<feature type="region of interest" description="Disordered" evidence="1">
    <location>
        <begin position="1"/>
        <end position="104"/>
    </location>
</feature>
<dbReference type="Proteomes" id="UP000002640">
    <property type="component" value="Unassembled WGS sequence"/>
</dbReference>
<dbReference type="GeneID" id="20650474"/>
<keyword evidence="3" id="KW-1185">Reference proteome</keyword>
<dbReference type="AlphaFoldDB" id="G5ACJ5"/>
<evidence type="ECO:0000313" key="3">
    <source>
        <dbReference type="Proteomes" id="UP000002640"/>
    </source>
</evidence>
<protein>
    <submittedName>
        <fullName evidence="2">Uncharacterized protein</fullName>
    </submittedName>
</protein>
<accession>G5ACJ5</accession>
<feature type="non-terminal residue" evidence="2">
    <location>
        <position position="104"/>
    </location>
</feature>
<reference evidence="2 3" key="1">
    <citation type="journal article" date="2006" name="Science">
        <title>Phytophthora genome sequences uncover evolutionary origins and mechanisms of pathogenesis.</title>
        <authorList>
            <person name="Tyler B.M."/>
            <person name="Tripathy S."/>
            <person name="Zhang X."/>
            <person name="Dehal P."/>
            <person name="Jiang R.H."/>
            <person name="Aerts A."/>
            <person name="Arredondo F.D."/>
            <person name="Baxter L."/>
            <person name="Bensasson D."/>
            <person name="Beynon J.L."/>
            <person name="Chapman J."/>
            <person name="Damasceno C.M."/>
            <person name="Dorrance A.E."/>
            <person name="Dou D."/>
            <person name="Dickerman A.W."/>
            <person name="Dubchak I.L."/>
            <person name="Garbelotto M."/>
            <person name="Gijzen M."/>
            <person name="Gordon S.G."/>
            <person name="Govers F."/>
            <person name="Grunwald N.J."/>
            <person name="Huang W."/>
            <person name="Ivors K.L."/>
            <person name="Jones R.W."/>
            <person name="Kamoun S."/>
            <person name="Krampis K."/>
            <person name="Lamour K.H."/>
            <person name="Lee M.K."/>
            <person name="McDonald W.H."/>
            <person name="Medina M."/>
            <person name="Meijer H.J."/>
            <person name="Nordberg E.K."/>
            <person name="Maclean D.J."/>
            <person name="Ospina-Giraldo M.D."/>
            <person name="Morris P.F."/>
            <person name="Phuntumart V."/>
            <person name="Putnam N.H."/>
            <person name="Rash S."/>
            <person name="Rose J.K."/>
            <person name="Sakihama Y."/>
            <person name="Salamov A.A."/>
            <person name="Savidor A."/>
            <person name="Scheuring C.F."/>
            <person name="Smith B.M."/>
            <person name="Sobral B.W."/>
            <person name="Terry A."/>
            <person name="Torto-Alalibo T.A."/>
            <person name="Win J."/>
            <person name="Xu Z."/>
            <person name="Zhang H."/>
            <person name="Grigoriev I.V."/>
            <person name="Rokhsar D.S."/>
            <person name="Boore J.L."/>
        </authorList>
    </citation>
    <scope>NUCLEOTIDE SEQUENCE [LARGE SCALE GENOMIC DNA]</scope>
    <source>
        <strain evidence="2 3">P6497</strain>
    </source>
</reference>
<gene>
    <name evidence="2" type="ORF">PHYSODRAFT_374901</name>
</gene>
<evidence type="ECO:0000256" key="1">
    <source>
        <dbReference type="SAM" id="MobiDB-lite"/>
    </source>
</evidence>